<reference evidence="1" key="1">
    <citation type="submission" date="2016-12" db="EMBL/GenBank/DDBJ databases">
        <title>ICE from Vibrio cholerae O1 biovar El Tor str. Inaba RND18826.</title>
        <authorList>
            <person name="Zakharova I.B."/>
            <person name="Viktorov D.V."/>
            <person name="Vodop'ianov S.O."/>
            <person name="Vodop'ianov A.S."/>
            <person name="Antonov A.S."/>
        </authorList>
    </citation>
    <scope>NUCLEOTIDE SEQUENCE</scope>
    <source>
        <strain evidence="1">Inaba RND18826</strain>
    </source>
</reference>
<dbReference type="AlphaFoldDB" id="A0A1U9VYY8"/>
<organism evidence="1">
    <name type="scientific">Vibrio cholerae O1 biovar El Tor str. Inaba RND18826</name>
    <dbReference type="NCBI Taxonomy" id="1416749"/>
    <lineage>
        <taxon>Bacteria</taxon>
        <taxon>Pseudomonadati</taxon>
        <taxon>Pseudomonadota</taxon>
        <taxon>Gammaproteobacteria</taxon>
        <taxon>Vibrionales</taxon>
        <taxon>Vibrionaceae</taxon>
        <taxon>Vibrio</taxon>
    </lineage>
</organism>
<accession>A0A1U9VYY8</accession>
<name>A0A1U9VYY8_VIBCE</name>
<protein>
    <submittedName>
        <fullName evidence="1">Uncharacterized protein</fullName>
    </submittedName>
</protein>
<dbReference type="EMBL" id="KY382506">
    <property type="protein sequence ID" value="AQY15843.1"/>
    <property type="molecule type" value="Genomic_DNA"/>
</dbReference>
<evidence type="ECO:0000313" key="1">
    <source>
        <dbReference type="EMBL" id="AQY15843.1"/>
    </source>
</evidence>
<sequence length="40" mass="4652">MGSVGTISFQNESIRSRDIERLIHLNQKWGLFSHGKPHQF</sequence>
<proteinExistence type="predicted"/>